<accession>X5MLS4</accession>
<dbReference type="AlphaFoldDB" id="X5MLS4"/>
<keyword evidence="2" id="KW-1185">Reference proteome</keyword>
<name>X5MLS4_9HYPH</name>
<gene>
    <name evidence="1" type="ORF">BN1012_Phect1511</name>
</gene>
<dbReference type="HOGENOM" id="CLU_1359408_0_0_5"/>
<dbReference type="RefSeq" id="WP_043950293.1">
    <property type="nucleotide sequence ID" value="NZ_HG966617.1"/>
</dbReference>
<evidence type="ECO:0000313" key="2">
    <source>
        <dbReference type="Proteomes" id="UP000032160"/>
    </source>
</evidence>
<reference evidence="1 2" key="1">
    <citation type="journal article" date="2014" name="Front. Genet.">
        <title>Genome and metabolic network of "Candidatus Phaeomarinobacter ectocarpi" Ec32, a new candidate genus of Alphaproteobacteria frequently associated with brown algae.</title>
        <authorList>
            <person name="Dittami S.M."/>
            <person name="Barbeyron T."/>
            <person name="Boyen C."/>
            <person name="Cambefort J."/>
            <person name="Collet G."/>
            <person name="Delage L."/>
            <person name="Gobet A."/>
            <person name="Groisillier A."/>
            <person name="Leblanc C."/>
            <person name="Michel G."/>
            <person name="Scornet D."/>
            <person name="Siegel A."/>
            <person name="Tapia J.E."/>
            <person name="Tonon T."/>
        </authorList>
    </citation>
    <scope>NUCLEOTIDE SEQUENCE [LARGE SCALE GENOMIC DNA]</scope>
    <source>
        <strain evidence="1 2">Ec32</strain>
    </source>
</reference>
<dbReference type="EMBL" id="HG966617">
    <property type="protein sequence ID" value="CDO59725.1"/>
    <property type="molecule type" value="Genomic_DNA"/>
</dbReference>
<dbReference type="Proteomes" id="UP000032160">
    <property type="component" value="Chromosome I"/>
</dbReference>
<sequence length="185" mass="21230">MALKAVTATQESAVRLDAAMLDRLQWEQFQHDEKYHREIVRLDIQSRLKHMALHFAKYAGELCEEPAETEFKRLVTDALIIGISTSNFLNERIADSLKSNVVGKNPDFVRTLIITSGRMAGACEKMDHMEDFPFRPTISEQVARIVGGALDVFADRGWDFEEVSEARLRPVKQKSIFYEKLEERL</sequence>
<proteinExistence type="predicted"/>
<organism evidence="1 2">
    <name type="scientific">Candidatus Phaeomarinibacter ectocarpi</name>
    <dbReference type="NCBI Taxonomy" id="1458461"/>
    <lineage>
        <taxon>Bacteria</taxon>
        <taxon>Pseudomonadati</taxon>
        <taxon>Pseudomonadota</taxon>
        <taxon>Alphaproteobacteria</taxon>
        <taxon>Hyphomicrobiales</taxon>
        <taxon>Parvibaculaceae</taxon>
        <taxon>Candidatus Phaeomarinibacter</taxon>
    </lineage>
</organism>
<evidence type="ECO:0000313" key="1">
    <source>
        <dbReference type="EMBL" id="CDO59725.1"/>
    </source>
</evidence>
<dbReference type="KEGG" id="pect:BN1012_Phect1511"/>
<dbReference type="OrthoDB" id="8383555at2"/>
<protein>
    <submittedName>
        <fullName evidence="1">Uncharacterized protein</fullName>
    </submittedName>
</protein>